<feature type="compositionally biased region" description="Polar residues" evidence="1">
    <location>
        <begin position="13"/>
        <end position="24"/>
    </location>
</feature>
<sequence>MSTLHGRRHRSPFASTPDRSSNHVTGEEEGITILASVHASSSMHRHRLDLQPPWAAIVPHRHWQQTSIPLCSRQTKSPEKSAKTS</sequence>
<dbReference type="AlphaFoldDB" id="A0A4D6MGX9"/>
<reference evidence="2 3" key="1">
    <citation type="submission" date="2019-04" db="EMBL/GenBank/DDBJ databases">
        <title>An improved genome assembly and genetic linkage map for asparagus bean, Vigna unguiculata ssp. sesquipedialis.</title>
        <authorList>
            <person name="Xia Q."/>
            <person name="Zhang R."/>
            <person name="Dong Y."/>
        </authorList>
    </citation>
    <scope>NUCLEOTIDE SEQUENCE [LARGE SCALE GENOMIC DNA]</scope>
    <source>
        <tissue evidence="2">Leaf</tissue>
    </source>
</reference>
<name>A0A4D6MGX9_VIGUN</name>
<organism evidence="2 3">
    <name type="scientific">Vigna unguiculata</name>
    <name type="common">Cowpea</name>
    <dbReference type="NCBI Taxonomy" id="3917"/>
    <lineage>
        <taxon>Eukaryota</taxon>
        <taxon>Viridiplantae</taxon>
        <taxon>Streptophyta</taxon>
        <taxon>Embryophyta</taxon>
        <taxon>Tracheophyta</taxon>
        <taxon>Spermatophyta</taxon>
        <taxon>Magnoliopsida</taxon>
        <taxon>eudicotyledons</taxon>
        <taxon>Gunneridae</taxon>
        <taxon>Pentapetalae</taxon>
        <taxon>rosids</taxon>
        <taxon>fabids</taxon>
        <taxon>Fabales</taxon>
        <taxon>Fabaceae</taxon>
        <taxon>Papilionoideae</taxon>
        <taxon>50 kb inversion clade</taxon>
        <taxon>NPAAA clade</taxon>
        <taxon>indigoferoid/millettioid clade</taxon>
        <taxon>Phaseoleae</taxon>
        <taxon>Vigna</taxon>
    </lineage>
</organism>
<feature type="compositionally biased region" description="Basic and acidic residues" evidence="1">
    <location>
        <begin position="76"/>
        <end position="85"/>
    </location>
</feature>
<proteinExistence type="predicted"/>
<gene>
    <name evidence="2" type="ORF">DEO72_LG7g1330</name>
</gene>
<feature type="region of interest" description="Disordered" evidence="1">
    <location>
        <begin position="66"/>
        <end position="85"/>
    </location>
</feature>
<evidence type="ECO:0000313" key="2">
    <source>
        <dbReference type="EMBL" id="QCE00044.1"/>
    </source>
</evidence>
<evidence type="ECO:0000256" key="1">
    <source>
        <dbReference type="SAM" id="MobiDB-lite"/>
    </source>
</evidence>
<accession>A0A4D6MGX9</accession>
<feature type="compositionally biased region" description="Polar residues" evidence="1">
    <location>
        <begin position="66"/>
        <end position="75"/>
    </location>
</feature>
<feature type="region of interest" description="Disordered" evidence="1">
    <location>
        <begin position="1"/>
        <end position="29"/>
    </location>
</feature>
<dbReference type="Proteomes" id="UP000501690">
    <property type="component" value="Linkage Group LG7"/>
</dbReference>
<dbReference type="EMBL" id="CP039351">
    <property type="protein sequence ID" value="QCE00044.1"/>
    <property type="molecule type" value="Genomic_DNA"/>
</dbReference>
<protein>
    <submittedName>
        <fullName evidence="2">Uncharacterized protein</fullName>
    </submittedName>
</protein>
<feature type="compositionally biased region" description="Basic residues" evidence="1">
    <location>
        <begin position="1"/>
        <end position="11"/>
    </location>
</feature>
<evidence type="ECO:0000313" key="3">
    <source>
        <dbReference type="Proteomes" id="UP000501690"/>
    </source>
</evidence>
<keyword evidence="3" id="KW-1185">Reference proteome</keyword>